<dbReference type="InterPro" id="IPR016024">
    <property type="entry name" value="ARM-type_fold"/>
</dbReference>
<dbReference type="EMBL" id="DS113379">
    <property type="protein sequence ID" value="EAY08401.1"/>
    <property type="molecule type" value="Genomic_DNA"/>
</dbReference>
<dbReference type="SUPFAM" id="SSF48371">
    <property type="entry name" value="ARM repeat"/>
    <property type="match status" value="1"/>
</dbReference>
<evidence type="ECO:0000313" key="1">
    <source>
        <dbReference type="EMBL" id="EAY08401.1"/>
    </source>
</evidence>
<sequence length="324" mass="36574">MNDKDKPAVISRLSTIFLCLLTECPSACHESTGFLYNLLEFVDNTGVYDLFKEIFKKDSELRVIQEFLVETKLTTYIVRILREHENLETIKCMLRLISHGANNKIMWPSFCSDEVCEALIFRSGIEEIKNELWEAVNAVVCTKNVQTMKNIIPQAINLITTTYMKPTAALAYSFDFLSKIIRRSVESFTVESVNQLLSSIISLLAIVPDSSNLLGAAFRLITSCVKIKNFTQPTLDMVLPVLAAEAPSRVRCAATANCANFILNLQDMASKDAELFKLLTKYEDYQEICSRFLPWYSNVISSNYRGVISIYDKGSPLMGTFSLI</sequence>
<dbReference type="Proteomes" id="UP000001542">
    <property type="component" value="Unassembled WGS sequence"/>
</dbReference>
<proteinExistence type="predicted"/>
<dbReference type="VEuPathDB" id="TrichDB:TVAGG3_0841800"/>
<dbReference type="InParanoid" id="A2EG40"/>
<name>A2EG40_TRIV3</name>
<dbReference type="SMR" id="A2EG40"/>
<organism evidence="1 2">
    <name type="scientific">Trichomonas vaginalis (strain ATCC PRA-98 / G3)</name>
    <dbReference type="NCBI Taxonomy" id="412133"/>
    <lineage>
        <taxon>Eukaryota</taxon>
        <taxon>Metamonada</taxon>
        <taxon>Parabasalia</taxon>
        <taxon>Trichomonadida</taxon>
        <taxon>Trichomonadidae</taxon>
        <taxon>Trichomonas</taxon>
    </lineage>
</organism>
<accession>A2EG40</accession>
<gene>
    <name evidence="1" type="ORF">TVAG_269270</name>
</gene>
<dbReference type="KEGG" id="tva:4766300"/>
<dbReference type="AlphaFoldDB" id="A2EG40"/>
<dbReference type="VEuPathDB" id="TrichDB:TVAG_269270"/>
<reference evidence="1" key="1">
    <citation type="submission" date="2006-10" db="EMBL/GenBank/DDBJ databases">
        <authorList>
            <person name="Amadeo P."/>
            <person name="Zhao Q."/>
            <person name="Wortman J."/>
            <person name="Fraser-Liggett C."/>
            <person name="Carlton J."/>
        </authorList>
    </citation>
    <scope>NUCLEOTIDE SEQUENCE</scope>
    <source>
        <strain evidence="1">G3</strain>
    </source>
</reference>
<keyword evidence="2" id="KW-1185">Reference proteome</keyword>
<protein>
    <submittedName>
        <fullName evidence="1">Uncharacterized protein</fullName>
    </submittedName>
</protein>
<evidence type="ECO:0000313" key="2">
    <source>
        <dbReference type="Proteomes" id="UP000001542"/>
    </source>
</evidence>
<dbReference type="RefSeq" id="XP_001320624.1">
    <property type="nucleotide sequence ID" value="XM_001320589.1"/>
</dbReference>
<reference evidence="1" key="2">
    <citation type="journal article" date="2007" name="Science">
        <title>Draft genome sequence of the sexually transmitted pathogen Trichomonas vaginalis.</title>
        <authorList>
            <person name="Carlton J.M."/>
            <person name="Hirt R.P."/>
            <person name="Silva J.C."/>
            <person name="Delcher A.L."/>
            <person name="Schatz M."/>
            <person name="Zhao Q."/>
            <person name="Wortman J.R."/>
            <person name="Bidwell S.L."/>
            <person name="Alsmark U.C.M."/>
            <person name="Besteiro S."/>
            <person name="Sicheritz-Ponten T."/>
            <person name="Noel C.J."/>
            <person name="Dacks J.B."/>
            <person name="Foster P.G."/>
            <person name="Simillion C."/>
            <person name="Van de Peer Y."/>
            <person name="Miranda-Saavedra D."/>
            <person name="Barton G.J."/>
            <person name="Westrop G.D."/>
            <person name="Mueller S."/>
            <person name="Dessi D."/>
            <person name="Fiori P.L."/>
            <person name="Ren Q."/>
            <person name="Paulsen I."/>
            <person name="Zhang H."/>
            <person name="Bastida-Corcuera F.D."/>
            <person name="Simoes-Barbosa A."/>
            <person name="Brown M.T."/>
            <person name="Hayes R.D."/>
            <person name="Mukherjee M."/>
            <person name="Okumura C.Y."/>
            <person name="Schneider R."/>
            <person name="Smith A.J."/>
            <person name="Vanacova S."/>
            <person name="Villalvazo M."/>
            <person name="Haas B.J."/>
            <person name="Pertea M."/>
            <person name="Feldblyum T.V."/>
            <person name="Utterback T.R."/>
            <person name="Shu C.L."/>
            <person name="Osoegawa K."/>
            <person name="de Jong P.J."/>
            <person name="Hrdy I."/>
            <person name="Horvathova L."/>
            <person name="Zubacova Z."/>
            <person name="Dolezal P."/>
            <person name="Malik S.B."/>
            <person name="Logsdon J.M. Jr."/>
            <person name="Henze K."/>
            <person name="Gupta A."/>
            <person name="Wang C.C."/>
            <person name="Dunne R.L."/>
            <person name="Upcroft J.A."/>
            <person name="Upcroft P."/>
            <person name="White O."/>
            <person name="Salzberg S.L."/>
            <person name="Tang P."/>
            <person name="Chiu C.-H."/>
            <person name="Lee Y.-S."/>
            <person name="Embley T.M."/>
            <person name="Coombs G.H."/>
            <person name="Mottram J.C."/>
            <person name="Tachezy J."/>
            <person name="Fraser-Liggett C.M."/>
            <person name="Johnson P.J."/>
        </authorList>
    </citation>
    <scope>NUCLEOTIDE SEQUENCE [LARGE SCALE GENOMIC DNA]</scope>
    <source>
        <strain evidence="1">G3</strain>
    </source>
</reference>